<dbReference type="InterPro" id="IPR058520">
    <property type="entry name" value="DUF8207"/>
</dbReference>
<proteinExistence type="predicted"/>
<gene>
    <name evidence="3" type="ORF">ALC56_15329</name>
</gene>
<name>A0A195ER91_9HYME</name>
<dbReference type="AlphaFoldDB" id="A0A195ER91"/>
<sequence length="143" mass="16463">MADVRERKKITRAIEKTSESIRKKHRSLKTDRIEEGIALDRHFTHLIEPLRLFANSPGVRATKRELRDEDTASVHKHERKKEENPMIDHTMISVDGRAFDLVDHVYGVYLHKDGLMFGNKRFDVDDADNIIIDGVQYAGTPGL</sequence>
<dbReference type="Pfam" id="PF26634">
    <property type="entry name" value="DUF8207"/>
    <property type="match status" value="1"/>
</dbReference>
<keyword evidence="4" id="KW-1185">Reference proteome</keyword>
<organism evidence="3 4">
    <name type="scientific">Trachymyrmex septentrionalis</name>
    <dbReference type="NCBI Taxonomy" id="34720"/>
    <lineage>
        <taxon>Eukaryota</taxon>
        <taxon>Metazoa</taxon>
        <taxon>Ecdysozoa</taxon>
        <taxon>Arthropoda</taxon>
        <taxon>Hexapoda</taxon>
        <taxon>Insecta</taxon>
        <taxon>Pterygota</taxon>
        <taxon>Neoptera</taxon>
        <taxon>Endopterygota</taxon>
        <taxon>Hymenoptera</taxon>
        <taxon>Apocrita</taxon>
        <taxon>Aculeata</taxon>
        <taxon>Formicoidea</taxon>
        <taxon>Formicidae</taxon>
        <taxon>Myrmicinae</taxon>
        <taxon>Trachymyrmex</taxon>
    </lineage>
</organism>
<feature type="domain" description="DUF8207" evidence="2">
    <location>
        <begin position="102"/>
        <end position="143"/>
    </location>
</feature>
<protein>
    <recommendedName>
        <fullName evidence="2">DUF8207 domain-containing protein</fullName>
    </recommendedName>
</protein>
<evidence type="ECO:0000256" key="1">
    <source>
        <dbReference type="SAM" id="MobiDB-lite"/>
    </source>
</evidence>
<evidence type="ECO:0000313" key="3">
    <source>
        <dbReference type="EMBL" id="KYN30399.1"/>
    </source>
</evidence>
<evidence type="ECO:0000313" key="4">
    <source>
        <dbReference type="Proteomes" id="UP000078541"/>
    </source>
</evidence>
<feature type="region of interest" description="Disordered" evidence="1">
    <location>
        <begin position="63"/>
        <end position="85"/>
    </location>
</feature>
<dbReference type="EMBL" id="KQ982026">
    <property type="protein sequence ID" value="KYN30399.1"/>
    <property type="molecule type" value="Genomic_DNA"/>
</dbReference>
<dbReference type="Proteomes" id="UP000078541">
    <property type="component" value="Unassembled WGS sequence"/>
</dbReference>
<reference evidence="3 4" key="1">
    <citation type="submission" date="2016-03" db="EMBL/GenBank/DDBJ databases">
        <title>Trachymyrmex septentrionalis WGS genome.</title>
        <authorList>
            <person name="Nygaard S."/>
            <person name="Hu H."/>
            <person name="Boomsma J."/>
            <person name="Zhang G."/>
        </authorList>
    </citation>
    <scope>NUCLEOTIDE SEQUENCE [LARGE SCALE GENOMIC DNA]</scope>
    <source>
        <strain evidence="3">Tsep2-gDNA-1</strain>
        <tissue evidence="3">Whole body</tissue>
    </source>
</reference>
<accession>A0A195ER91</accession>
<dbReference type="STRING" id="34720.A0A195ER91"/>
<evidence type="ECO:0000259" key="2">
    <source>
        <dbReference type="Pfam" id="PF26634"/>
    </source>
</evidence>